<evidence type="ECO:0000256" key="9">
    <source>
        <dbReference type="ARBA" id="ARBA00066513"/>
    </source>
</evidence>
<dbReference type="Gene3D" id="1.20.120.1780">
    <property type="entry name" value="UbiA prenyltransferase"/>
    <property type="match status" value="2"/>
</dbReference>
<feature type="region of interest" description="Disordered" evidence="10">
    <location>
        <begin position="53"/>
        <end position="100"/>
    </location>
</feature>
<feature type="transmembrane region" description="Helical" evidence="11">
    <location>
        <begin position="703"/>
        <end position="728"/>
    </location>
</feature>
<dbReference type="PROSITE" id="PS00943">
    <property type="entry name" value="UBIA"/>
    <property type="match status" value="2"/>
</dbReference>
<feature type="non-terminal residue" evidence="12">
    <location>
        <position position="1"/>
    </location>
</feature>
<dbReference type="Gene3D" id="1.10.357.140">
    <property type="entry name" value="UbiA prenyltransferase"/>
    <property type="match status" value="2"/>
</dbReference>
<name>A0A3M7L665_AUXPR</name>
<evidence type="ECO:0000256" key="10">
    <source>
        <dbReference type="SAM" id="MobiDB-lite"/>
    </source>
</evidence>
<feature type="transmembrane region" description="Helical" evidence="11">
    <location>
        <begin position="146"/>
        <end position="168"/>
    </location>
</feature>
<sequence>TETLALPAVHDRSWTWEPPAWAPSRTPREGLTPFLALPFGVGALPITGSAWQPDHAAKESGAKADCRSWEAGSATRSQEPSGEEHRLRQGPDGPAATWVDRAPPSLQPYLHLIRIDKPIGTWLLAWPCFWSIALAAPPGAAPDLRMLALFGTGAVLLRGAGCTINDLWDRDLDGQVARTRRRPLAAGLLTPRQAVAFLGLQLSAGLAILLQLNTYSRVLGASSLSLVVVYPLMKRVFGWPQLVLGMAFNWGALLGWAAIHGACDWSVVLPLYGAGILWTLVYDTIYAHQDQEDDAKIGIRSTALTLGRHSRAAMWSFAAGTVGLLGFTGFQAGCGVPYFLGVASAGVHLAWQLGTVNLDDRADCGAKFDSNKWVGAAVFAGTVADRVLGVLLPPATAVAGPILEKGIRNLSRVLEGSTLSPAHGAPHIDELAKFPSQVRPYAALARLDKPIGTWLLLWPCFWSIALAAPAGSLPDVGLLISFGIGATVLRGAGCTINDLCDRDLDGSVERTRSRPLAAGDVSVAQAIAFLALQTAVGVGWMASLNPSALQLGLSSLGLVAAYPLMKRITDWPQLFLGFTFNWGAMMGWAAVHGDCDWNVVGPLYVAGIFWTLVYDTIYANQDKEDDREIGVRSSALALGSANRAAMSAFAAASVAGLAATGVMAGCSGPYFGGVAAAGAHLAWQLGTVDLGDRADCGDKFRSNTWVGAAVFAAPSPGIFLCLAIRGLLTSPVSLPFSPKPVPLHPTTTSCA</sequence>
<dbReference type="CDD" id="cd13959">
    <property type="entry name" value="PT_UbiA_COQ2"/>
    <property type="match status" value="2"/>
</dbReference>
<feature type="transmembrane region" description="Helical" evidence="11">
    <location>
        <begin position="119"/>
        <end position="140"/>
    </location>
</feature>
<evidence type="ECO:0000256" key="2">
    <source>
        <dbReference type="ARBA" id="ARBA00004141"/>
    </source>
</evidence>
<feature type="transmembrane region" description="Helical" evidence="11">
    <location>
        <begin position="242"/>
        <end position="259"/>
    </location>
</feature>
<dbReference type="GO" id="GO:0005743">
    <property type="term" value="C:mitochondrial inner membrane"/>
    <property type="evidence" value="ECO:0007669"/>
    <property type="project" value="TreeGrafter"/>
</dbReference>
<dbReference type="HAMAP" id="MF_01635">
    <property type="entry name" value="UbiA"/>
    <property type="match status" value="2"/>
</dbReference>
<evidence type="ECO:0000256" key="8">
    <source>
        <dbReference type="ARBA" id="ARBA00050283"/>
    </source>
</evidence>
<evidence type="ECO:0000256" key="3">
    <source>
        <dbReference type="ARBA" id="ARBA00005985"/>
    </source>
</evidence>
<organism evidence="12 13">
    <name type="scientific">Auxenochlorella protothecoides</name>
    <name type="common">Green microalga</name>
    <name type="synonym">Chlorella protothecoides</name>
    <dbReference type="NCBI Taxonomy" id="3075"/>
    <lineage>
        <taxon>Eukaryota</taxon>
        <taxon>Viridiplantae</taxon>
        <taxon>Chlorophyta</taxon>
        <taxon>core chlorophytes</taxon>
        <taxon>Trebouxiophyceae</taxon>
        <taxon>Chlorellales</taxon>
        <taxon>Chlorellaceae</taxon>
        <taxon>Auxenochlorella</taxon>
    </lineage>
</organism>
<evidence type="ECO:0000256" key="5">
    <source>
        <dbReference type="ARBA" id="ARBA00022692"/>
    </source>
</evidence>
<evidence type="ECO:0000256" key="11">
    <source>
        <dbReference type="SAM" id="Phobius"/>
    </source>
</evidence>
<comment type="cofactor">
    <cofactor evidence="1">
        <name>Mg(2+)</name>
        <dbReference type="ChEBI" id="CHEBI:18420"/>
    </cofactor>
</comment>
<comment type="catalytic activity">
    <reaction evidence="8">
        <text>4-hydroxybenzoate + (2E)-geranyl diphosphate = 3-geranyl-4-hydroxybenzoate + diphosphate</text>
        <dbReference type="Rhea" id="RHEA:27854"/>
        <dbReference type="ChEBI" id="CHEBI:17879"/>
        <dbReference type="ChEBI" id="CHEBI:33019"/>
        <dbReference type="ChEBI" id="CHEBI:58057"/>
        <dbReference type="ChEBI" id="CHEBI:60878"/>
        <dbReference type="EC" id="2.5.1.93"/>
    </reaction>
</comment>
<reference evidence="13" key="1">
    <citation type="journal article" date="2018" name="Algal Res.">
        <title>Characterization of plant carbon substrate utilization by Auxenochlorella protothecoides.</title>
        <authorList>
            <person name="Vogler B.W."/>
            <person name="Starkenburg S.R."/>
            <person name="Sudasinghe N."/>
            <person name="Schambach J.Y."/>
            <person name="Rollin J.A."/>
            <person name="Pattathil S."/>
            <person name="Barry A.N."/>
        </authorList>
    </citation>
    <scope>NUCLEOTIDE SEQUENCE [LARGE SCALE GENOMIC DNA]</scope>
    <source>
        <strain evidence="13">UTEX 25</strain>
    </source>
</reference>
<evidence type="ECO:0000256" key="7">
    <source>
        <dbReference type="ARBA" id="ARBA00023136"/>
    </source>
</evidence>
<dbReference type="EMBL" id="QOKY01000133">
    <property type="protein sequence ID" value="RMZ56986.1"/>
    <property type="molecule type" value="Genomic_DNA"/>
</dbReference>
<evidence type="ECO:0000256" key="1">
    <source>
        <dbReference type="ARBA" id="ARBA00001946"/>
    </source>
</evidence>
<feature type="transmembrane region" description="Helical" evidence="11">
    <location>
        <begin position="476"/>
        <end position="500"/>
    </location>
</feature>
<keyword evidence="5 11" id="KW-0812">Transmembrane</keyword>
<dbReference type="EC" id="2.5.1.93" evidence="9"/>
<comment type="subcellular location">
    <subcellularLocation>
        <location evidence="2">Membrane</location>
        <topology evidence="2">Multi-pass membrane protein</topology>
    </subcellularLocation>
</comment>
<dbReference type="Pfam" id="PF01040">
    <property type="entry name" value="UbiA"/>
    <property type="match status" value="2"/>
</dbReference>
<dbReference type="GO" id="GO:0102930">
    <property type="term" value="F:4-hydroxybenzoate geranyltransferase activity"/>
    <property type="evidence" value="ECO:0007669"/>
    <property type="project" value="UniProtKB-EC"/>
</dbReference>
<dbReference type="PANTHER" id="PTHR11048">
    <property type="entry name" value="PRENYLTRANSFERASES"/>
    <property type="match status" value="1"/>
</dbReference>
<dbReference type="FunFam" id="1.20.120.1780:FF:000001">
    <property type="entry name" value="4-hydroxybenzoate octaprenyltransferase"/>
    <property type="match status" value="2"/>
</dbReference>
<feature type="compositionally biased region" description="Basic and acidic residues" evidence="10">
    <location>
        <begin position="55"/>
        <end position="68"/>
    </location>
</feature>
<comment type="caution">
    <text evidence="12">The sequence shown here is derived from an EMBL/GenBank/DDBJ whole genome shotgun (WGS) entry which is preliminary data.</text>
</comment>
<protein>
    <recommendedName>
        <fullName evidence="9">4-hydroxybenzoate geranyltransferase</fullName>
        <ecNumber evidence="9">2.5.1.93</ecNumber>
    </recommendedName>
</protein>
<dbReference type="InterPro" id="IPR044878">
    <property type="entry name" value="UbiA_sf"/>
</dbReference>
<feature type="transmembrane region" description="Helical" evidence="11">
    <location>
        <begin position="189"/>
        <end position="209"/>
    </location>
</feature>
<dbReference type="InterPro" id="IPR006370">
    <property type="entry name" value="HB_polyprenyltransferase-like"/>
</dbReference>
<evidence type="ECO:0000256" key="4">
    <source>
        <dbReference type="ARBA" id="ARBA00022679"/>
    </source>
</evidence>
<dbReference type="GO" id="GO:0004659">
    <property type="term" value="F:prenyltransferase activity"/>
    <property type="evidence" value="ECO:0007669"/>
    <property type="project" value="InterPro"/>
</dbReference>
<dbReference type="InterPro" id="IPR039653">
    <property type="entry name" value="Prenyltransferase"/>
</dbReference>
<dbReference type="NCBIfam" id="TIGR01474">
    <property type="entry name" value="ubiA_proteo"/>
    <property type="match status" value="2"/>
</dbReference>
<feature type="transmembrane region" description="Helical" evidence="11">
    <location>
        <begin position="265"/>
        <end position="282"/>
    </location>
</feature>
<feature type="transmembrane region" description="Helical" evidence="11">
    <location>
        <begin position="521"/>
        <end position="542"/>
    </location>
</feature>
<feature type="transmembrane region" description="Helical" evidence="11">
    <location>
        <begin position="574"/>
        <end position="591"/>
    </location>
</feature>
<accession>A0A3M7L665</accession>
<dbReference type="FunFam" id="1.10.357.140:FF:000003">
    <property type="entry name" value="4-hydroxybenzoate polyprenyltransferase, mitochondrial"/>
    <property type="match status" value="2"/>
</dbReference>
<evidence type="ECO:0000256" key="6">
    <source>
        <dbReference type="ARBA" id="ARBA00022989"/>
    </source>
</evidence>
<dbReference type="Proteomes" id="UP000279271">
    <property type="component" value="Unassembled WGS sequence"/>
</dbReference>
<comment type="similarity">
    <text evidence="3">Belongs to the UbiA prenyltransferase family.</text>
</comment>
<gene>
    <name evidence="12" type="ORF">APUTEX25_005048</name>
</gene>
<dbReference type="AlphaFoldDB" id="A0A3M7L665"/>
<keyword evidence="7 11" id="KW-0472">Membrane</keyword>
<evidence type="ECO:0000313" key="12">
    <source>
        <dbReference type="EMBL" id="RMZ56986.1"/>
    </source>
</evidence>
<keyword evidence="6 11" id="KW-1133">Transmembrane helix</keyword>
<proteinExistence type="inferred from homology"/>
<feature type="transmembrane region" description="Helical" evidence="11">
    <location>
        <begin position="451"/>
        <end position="470"/>
    </location>
</feature>
<dbReference type="InterPro" id="IPR030470">
    <property type="entry name" value="UbiA_prenylTrfase_CS"/>
</dbReference>
<dbReference type="GO" id="GO:0006744">
    <property type="term" value="P:ubiquinone biosynthetic process"/>
    <property type="evidence" value="ECO:0007669"/>
    <property type="project" value="TreeGrafter"/>
</dbReference>
<dbReference type="InterPro" id="IPR000537">
    <property type="entry name" value="UbiA_prenyltransferase"/>
</dbReference>
<evidence type="ECO:0000313" key="13">
    <source>
        <dbReference type="Proteomes" id="UP000279271"/>
    </source>
</evidence>
<feature type="transmembrane region" description="Helical" evidence="11">
    <location>
        <begin position="603"/>
        <end position="620"/>
    </location>
</feature>
<dbReference type="PANTHER" id="PTHR11048:SF28">
    <property type="entry name" value="4-HYDROXYBENZOATE POLYPRENYLTRANSFERASE, MITOCHONDRIAL"/>
    <property type="match status" value="1"/>
</dbReference>
<feature type="transmembrane region" description="Helical" evidence="11">
    <location>
        <begin position="641"/>
        <end position="664"/>
    </location>
</feature>
<keyword evidence="4" id="KW-0808">Transferase</keyword>